<feature type="region of interest" description="Disordered" evidence="1">
    <location>
        <begin position="150"/>
        <end position="194"/>
    </location>
</feature>
<proteinExistence type="predicted"/>
<accession>A0A854QQ13</accession>
<evidence type="ECO:0000256" key="1">
    <source>
        <dbReference type="SAM" id="MobiDB-lite"/>
    </source>
</evidence>
<evidence type="ECO:0000313" key="3">
    <source>
        <dbReference type="Proteomes" id="UP000199727"/>
    </source>
</evidence>
<dbReference type="AlphaFoldDB" id="A0A854QQ13"/>
<protein>
    <submittedName>
        <fullName evidence="2">Uncharacterized protein</fullName>
    </submittedName>
</protein>
<sequence length="207" mass="23876">MLQGPADENQPFLFSRVMRIFHVDIYKKCKAGLVTMNDVEKHSLPVIWVRWYETDGDWRNPLDAKHMCQLKWMEGPDAHGFIDPTCVLQACHLIPCFKDGMYQSDDGLQSWKSFYLSAYVNPDIMMRFLGGVGHQQKGRENETLSTVVQTNNQNSGTGADDMMNVNAGAGHNESDYRSDEDDSELMEEEDDPVDREMRELWLRMEED</sequence>
<reference evidence="2 3" key="1">
    <citation type="submission" date="2017-06" db="EMBL/GenBank/DDBJ databases">
        <title>Global population genomics of the pathogenic fungus Cryptococcus neoformans var. grubii.</title>
        <authorList>
            <person name="Cuomo C."/>
            <person name="Litvintseva A."/>
            <person name="Chen Y."/>
            <person name="Young S."/>
            <person name="Zeng Q."/>
            <person name="Chapman S."/>
            <person name="Gujja S."/>
            <person name="Saif S."/>
            <person name="Birren B."/>
        </authorList>
    </citation>
    <scope>NUCLEOTIDE SEQUENCE [LARGE SCALE GENOMIC DNA]</scope>
    <source>
        <strain evidence="2 3">Tu259-1</strain>
    </source>
</reference>
<feature type="compositionally biased region" description="Acidic residues" evidence="1">
    <location>
        <begin position="178"/>
        <end position="193"/>
    </location>
</feature>
<gene>
    <name evidence="2" type="ORF">C361_00977</name>
</gene>
<dbReference type="Proteomes" id="UP000199727">
    <property type="component" value="Unassembled WGS sequence"/>
</dbReference>
<comment type="caution">
    <text evidence="2">The sequence shown here is derived from an EMBL/GenBank/DDBJ whole genome shotgun (WGS) entry which is preliminary data.</text>
</comment>
<evidence type="ECO:0000313" key="2">
    <source>
        <dbReference type="EMBL" id="OXG28279.1"/>
    </source>
</evidence>
<dbReference type="EMBL" id="AMKT01000016">
    <property type="protein sequence ID" value="OXG28279.1"/>
    <property type="molecule type" value="Genomic_DNA"/>
</dbReference>
<organism evidence="2 3">
    <name type="scientific">Cryptococcus neoformans Tu259-1</name>
    <dbReference type="NCBI Taxonomy" id="1230072"/>
    <lineage>
        <taxon>Eukaryota</taxon>
        <taxon>Fungi</taxon>
        <taxon>Dikarya</taxon>
        <taxon>Basidiomycota</taxon>
        <taxon>Agaricomycotina</taxon>
        <taxon>Tremellomycetes</taxon>
        <taxon>Tremellales</taxon>
        <taxon>Cryptococcaceae</taxon>
        <taxon>Cryptococcus</taxon>
        <taxon>Cryptococcus neoformans species complex</taxon>
    </lineage>
</organism>
<name>A0A854QQ13_CRYNE</name>